<dbReference type="InterPro" id="IPR001304">
    <property type="entry name" value="C-type_lectin-like"/>
</dbReference>
<dbReference type="SMART" id="SM00179">
    <property type="entry name" value="EGF_CA"/>
    <property type="match status" value="5"/>
</dbReference>
<dbReference type="AlphaFoldDB" id="A0A9J7L6H7"/>
<reference evidence="8" key="2">
    <citation type="submission" date="2025-08" db="UniProtKB">
        <authorList>
            <consortium name="RefSeq"/>
        </authorList>
    </citation>
    <scope>IDENTIFICATION</scope>
    <source>
        <strain evidence="8">S238N-H82</strain>
        <tissue evidence="8">Testes</tissue>
    </source>
</reference>
<protein>
    <submittedName>
        <fullName evidence="8">Fibropellin-3-like</fullName>
    </submittedName>
</protein>
<dbReference type="Pfam" id="PF00059">
    <property type="entry name" value="Lectin_C"/>
    <property type="match status" value="1"/>
</dbReference>
<dbReference type="Proteomes" id="UP000001554">
    <property type="component" value="Chromosome 5"/>
</dbReference>
<evidence type="ECO:0000259" key="5">
    <source>
        <dbReference type="PROSITE" id="PS50026"/>
    </source>
</evidence>
<feature type="disulfide bond" evidence="4">
    <location>
        <begin position="290"/>
        <end position="300"/>
    </location>
</feature>
<keyword evidence="2" id="KW-0677">Repeat</keyword>
<feature type="disulfide bond" evidence="4">
    <location>
        <begin position="108"/>
        <end position="118"/>
    </location>
</feature>
<feature type="domain" description="C-type lectin" evidence="6">
    <location>
        <begin position="333"/>
        <end position="472"/>
    </location>
</feature>
<dbReference type="KEGG" id="bfo:118416250"/>
<evidence type="ECO:0000256" key="3">
    <source>
        <dbReference type="ARBA" id="ARBA00023157"/>
    </source>
</evidence>
<dbReference type="InterPro" id="IPR049883">
    <property type="entry name" value="NOTCH1_EGF-like"/>
</dbReference>
<keyword evidence="7" id="KW-1185">Reference proteome</keyword>
<feature type="domain" description="EGF-like" evidence="5">
    <location>
        <begin position="212"/>
        <end position="247"/>
    </location>
</feature>
<feature type="disulfide bond" evidence="4">
    <location>
        <begin position="311"/>
        <end position="320"/>
    </location>
</feature>
<organism evidence="7 8">
    <name type="scientific">Branchiostoma floridae</name>
    <name type="common">Florida lancelet</name>
    <name type="synonym">Amphioxus</name>
    <dbReference type="NCBI Taxonomy" id="7739"/>
    <lineage>
        <taxon>Eukaryota</taxon>
        <taxon>Metazoa</taxon>
        <taxon>Chordata</taxon>
        <taxon>Cephalochordata</taxon>
        <taxon>Leptocardii</taxon>
        <taxon>Amphioxiformes</taxon>
        <taxon>Branchiostomatidae</taxon>
        <taxon>Branchiostoma</taxon>
    </lineage>
</organism>
<feature type="disulfide bond" evidence="4">
    <location>
        <begin position="216"/>
        <end position="226"/>
    </location>
</feature>
<dbReference type="FunFam" id="2.10.25.10:FF:000279">
    <property type="entry name" value="Neurogenic locus notch 1"/>
    <property type="match status" value="2"/>
</dbReference>
<gene>
    <name evidence="8" type="primary">LOC118416250</name>
</gene>
<evidence type="ECO:0000256" key="4">
    <source>
        <dbReference type="PROSITE-ProRule" id="PRU00076"/>
    </source>
</evidence>
<dbReference type="SUPFAM" id="SSF57196">
    <property type="entry name" value="EGF/Laminin"/>
    <property type="match status" value="2"/>
</dbReference>
<accession>A0A9J7L6H7</accession>
<dbReference type="PROSITE" id="PS50041">
    <property type="entry name" value="C_TYPE_LECTIN_2"/>
    <property type="match status" value="1"/>
</dbReference>
<dbReference type="Gene3D" id="3.10.100.10">
    <property type="entry name" value="Mannose-Binding Protein A, subunit A"/>
    <property type="match status" value="1"/>
</dbReference>
<dbReference type="SMART" id="SM00181">
    <property type="entry name" value="EGF"/>
    <property type="match status" value="5"/>
</dbReference>
<feature type="disulfide bond" evidence="4">
    <location>
        <begin position="129"/>
        <end position="138"/>
    </location>
</feature>
<dbReference type="CDD" id="cd00037">
    <property type="entry name" value="CLECT"/>
    <property type="match status" value="1"/>
</dbReference>
<dbReference type="PROSITE" id="PS00010">
    <property type="entry name" value="ASX_HYDROXYL"/>
    <property type="match status" value="5"/>
</dbReference>
<feature type="disulfide bond" evidence="4">
    <location>
        <begin position="200"/>
        <end position="209"/>
    </location>
</feature>
<dbReference type="SMART" id="SM00034">
    <property type="entry name" value="CLECT"/>
    <property type="match status" value="1"/>
</dbReference>
<dbReference type="InterPro" id="IPR000742">
    <property type="entry name" value="EGF"/>
</dbReference>
<dbReference type="RefSeq" id="XP_035677229.1">
    <property type="nucleotide sequence ID" value="XM_035821336.1"/>
</dbReference>
<dbReference type="Pfam" id="PF00008">
    <property type="entry name" value="EGF"/>
    <property type="match status" value="2"/>
</dbReference>
<feature type="disulfide bond" evidence="4">
    <location>
        <begin position="237"/>
        <end position="246"/>
    </location>
</feature>
<evidence type="ECO:0000313" key="7">
    <source>
        <dbReference type="Proteomes" id="UP000001554"/>
    </source>
</evidence>
<dbReference type="PROSITE" id="PS51257">
    <property type="entry name" value="PROKAR_LIPOPROTEIN"/>
    <property type="match status" value="1"/>
</dbReference>
<dbReference type="Pfam" id="PF07645">
    <property type="entry name" value="EGF_CA"/>
    <property type="match status" value="3"/>
</dbReference>
<feature type="disulfide bond" evidence="4">
    <location>
        <begin position="274"/>
        <end position="283"/>
    </location>
</feature>
<dbReference type="SUPFAM" id="SSF56436">
    <property type="entry name" value="C-type lectin-like"/>
    <property type="match status" value="1"/>
</dbReference>
<feature type="disulfide bond" evidence="4">
    <location>
        <begin position="253"/>
        <end position="263"/>
    </location>
</feature>
<feature type="domain" description="EGF-like" evidence="5">
    <location>
        <begin position="286"/>
        <end position="321"/>
    </location>
</feature>
<dbReference type="OMA" id="IDPCMST"/>
<dbReference type="Gene3D" id="2.10.25.10">
    <property type="entry name" value="Laminin"/>
    <property type="match status" value="5"/>
</dbReference>
<comment type="caution">
    <text evidence="4">Lacks conserved residue(s) required for the propagation of feature annotation.</text>
</comment>
<dbReference type="FunFam" id="2.10.25.10:FF:000901">
    <property type="entry name" value="Uncharacterized protein"/>
    <property type="match status" value="1"/>
</dbReference>
<dbReference type="InterPro" id="IPR016187">
    <property type="entry name" value="CTDL_fold"/>
</dbReference>
<proteinExistence type="predicted"/>
<dbReference type="InterPro" id="IPR016186">
    <property type="entry name" value="C-type_lectin-like/link_sf"/>
</dbReference>
<dbReference type="PROSITE" id="PS50026">
    <property type="entry name" value="EGF_3"/>
    <property type="match status" value="5"/>
</dbReference>
<dbReference type="PANTHER" id="PTHR12916:SF13">
    <property type="entry name" value="SUSHI, VON WILLEBRAND FACTOR TYPE A, EGF AND PENTRAXIN DOMAIN-CONTAINING PROTEIN 1-LIKE"/>
    <property type="match status" value="1"/>
</dbReference>
<dbReference type="GeneID" id="118416250"/>
<keyword evidence="1 4" id="KW-0245">EGF-like domain</keyword>
<keyword evidence="3 4" id="KW-1015">Disulfide bond</keyword>
<dbReference type="PROSITE" id="PS01186">
    <property type="entry name" value="EGF_2"/>
    <property type="match status" value="4"/>
</dbReference>
<dbReference type="InterPro" id="IPR001881">
    <property type="entry name" value="EGF-like_Ca-bd_dom"/>
</dbReference>
<name>A0A9J7L6H7_BRAFL</name>
<dbReference type="PANTHER" id="PTHR12916">
    <property type="entry name" value="CYTOCHROME C OXIDASE POLYPEPTIDE VIC-2"/>
    <property type="match status" value="1"/>
</dbReference>
<feature type="domain" description="EGF-like" evidence="5">
    <location>
        <begin position="175"/>
        <end position="210"/>
    </location>
</feature>
<dbReference type="GO" id="GO:0005509">
    <property type="term" value="F:calcium ion binding"/>
    <property type="evidence" value="ECO:0007669"/>
    <property type="project" value="InterPro"/>
</dbReference>
<dbReference type="PROSITE" id="PS00022">
    <property type="entry name" value="EGF_1"/>
    <property type="match status" value="5"/>
</dbReference>
<dbReference type="CDD" id="cd00054">
    <property type="entry name" value="EGF_CA"/>
    <property type="match status" value="5"/>
</dbReference>
<dbReference type="InterPro" id="IPR000152">
    <property type="entry name" value="EGF-type_Asp/Asn_hydroxyl_site"/>
</dbReference>
<evidence type="ECO:0000256" key="2">
    <source>
        <dbReference type="ARBA" id="ARBA00022737"/>
    </source>
</evidence>
<evidence type="ECO:0000313" key="8">
    <source>
        <dbReference type="RefSeq" id="XP_035677229.1"/>
    </source>
</evidence>
<dbReference type="InterPro" id="IPR018097">
    <property type="entry name" value="EGF_Ca-bd_CS"/>
</dbReference>
<feature type="disulfide bond" evidence="4">
    <location>
        <begin position="179"/>
        <end position="189"/>
    </location>
</feature>
<evidence type="ECO:0000256" key="1">
    <source>
        <dbReference type="ARBA" id="ARBA00022536"/>
    </source>
</evidence>
<dbReference type="InterPro" id="IPR009030">
    <property type="entry name" value="Growth_fac_rcpt_cys_sf"/>
</dbReference>
<dbReference type="FunFam" id="2.10.25.10:FF:000095">
    <property type="entry name" value="Notch, isoform B"/>
    <property type="match status" value="1"/>
</dbReference>
<feature type="domain" description="EGF-like" evidence="5">
    <location>
        <begin position="249"/>
        <end position="284"/>
    </location>
</feature>
<dbReference type="GO" id="GO:0005886">
    <property type="term" value="C:plasma membrane"/>
    <property type="evidence" value="ECO:0000318"/>
    <property type="project" value="GO_Central"/>
</dbReference>
<dbReference type="SUPFAM" id="SSF57184">
    <property type="entry name" value="Growth factor receptor domain"/>
    <property type="match status" value="1"/>
</dbReference>
<feature type="domain" description="EGF-like" evidence="5">
    <location>
        <begin position="104"/>
        <end position="139"/>
    </location>
</feature>
<reference evidence="7" key="1">
    <citation type="journal article" date="2020" name="Nat. Ecol. Evol.">
        <title>Deeply conserved synteny resolves early events in vertebrate evolution.</title>
        <authorList>
            <person name="Simakov O."/>
            <person name="Marletaz F."/>
            <person name="Yue J.X."/>
            <person name="O'Connell B."/>
            <person name="Jenkins J."/>
            <person name="Brandt A."/>
            <person name="Calef R."/>
            <person name="Tung C.H."/>
            <person name="Huang T.K."/>
            <person name="Schmutz J."/>
            <person name="Satoh N."/>
            <person name="Yu J.K."/>
            <person name="Putnam N.H."/>
            <person name="Green R.E."/>
            <person name="Rokhsar D.S."/>
        </authorList>
    </citation>
    <scope>NUCLEOTIDE SEQUENCE [LARGE SCALE GENOMIC DNA]</scope>
    <source>
        <strain evidence="7">S238N-H82</strain>
    </source>
</reference>
<dbReference type="PROSITE" id="PS01187">
    <property type="entry name" value="EGF_CA"/>
    <property type="match status" value="2"/>
</dbReference>
<dbReference type="OrthoDB" id="283575at2759"/>
<sequence>MWNKVTVSTLILLALGCGILMIASVITASVLATHLIHEKKNTFDSKMQAGMMVSKTPGPPSSMAFFNHSSSASLVAKYQPESADLFANTTETLPVTVTFLSTTDMIGCVQKPCQHGTCVNKDTGYSCICLPGWTGQNCQQGDLRKHSFTHSLTHSMLVSLFHSTALSMVLNLHSHLNECIWKPCQHGRCLNQDGGYKCTCDPGWIGRNCQQDINACMRNACQHGRCANQDGDYNCTCDPGWTGHNCQQDQNECTINPCQHGRCVNNDGSYRCICSPRWIGQNCQLDLNECTRKPCQHGRCVNQDGGYKCICDPGWTGQNCQQAKLCRRGWSGYKGHCYTLVTKADNWQNANSKCKQDGANLASITSREEANFINNIIVGAPVGNWGVHLVWFGLNRKDEKFRQFTDGSKVTYTNWEPGEPNNNCNIMSWFEGQECVGVYSKDGDAGLIFRVQVKRGQWNDDQCSRHYPFICKRPK</sequence>
<evidence type="ECO:0000259" key="6">
    <source>
        <dbReference type="PROSITE" id="PS50041"/>
    </source>
</evidence>